<organism evidence="1">
    <name type="scientific">marine sediment metagenome</name>
    <dbReference type="NCBI Taxonomy" id="412755"/>
    <lineage>
        <taxon>unclassified sequences</taxon>
        <taxon>metagenomes</taxon>
        <taxon>ecological metagenomes</taxon>
    </lineage>
</organism>
<name>X0WYU3_9ZZZZ</name>
<reference evidence="1" key="1">
    <citation type="journal article" date="2014" name="Front. Microbiol.">
        <title>High frequency of phylogenetically diverse reductive dehalogenase-homologous genes in deep subseafloor sedimentary metagenomes.</title>
        <authorList>
            <person name="Kawai M."/>
            <person name="Futagami T."/>
            <person name="Toyoda A."/>
            <person name="Takaki Y."/>
            <person name="Nishi S."/>
            <person name="Hori S."/>
            <person name="Arai W."/>
            <person name="Tsubouchi T."/>
            <person name="Morono Y."/>
            <person name="Uchiyama I."/>
            <person name="Ito T."/>
            <person name="Fujiyama A."/>
            <person name="Inagaki F."/>
            <person name="Takami H."/>
        </authorList>
    </citation>
    <scope>NUCLEOTIDE SEQUENCE</scope>
    <source>
        <strain evidence="1">Expedition CK06-06</strain>
    </source>
</reference>
<sequence length="30" mass="3396">IKQGQPIPETIKEKIKEARKFVDQDSKGAI</sequence>
<evidence type="ECO:0000313" key="1">
    <source>
        <dbReference type="EMBL" id="GAG28387.1"/>
    </source>
</evidence>
<dbReference type="AlphaFoldDB" id="X0WYU3"/>
<feature type="non-terminal residue" evidence="1">
    <location>
        <position position="1"/>
    </location>
</feature>
<comment type="caution">
    <text evidence="1">The sequence shown here is derived from an EMBL/GenBank/DDBJ whole genome shotgun (WGS) entry which is preliminary data.</text>
</comment>
<gene>
    <name evidence="1" type="ORF">S01H1_71367</name>
</gene>
<protein>
    <submittedName>
        <fullName evidence="1">Uncharacterized protein</fullName>
    </submittedName>
</protein>
<dbReference type="EMBL" id="BARS01047519">
    <property type="protein sequence ID" value="GAG28387.1"/>
    <property type="molecule type" value="Genomic_DNA"/>
</dbReference>
<accession>X0WYU3</accession>
<proteinExistence type="predicted"/>